<sequence>MPKEWNASAAVSPQRLTSLDALRGFASLLVLFYHLDDVLVARGAEPPFWGLGHGGARGVDLLFVLSGYVMGRLYLRDGARKVSPADFLKQRARRLLPAFWIVSVVALSLYLLGFGGADKAAKLEPWRLVASFLLLPQDMPPLVNVSWFLVYEALFYALVALALFKRRLGIGAIVAWQGLILVLWIAGHPVGPSKAPGYLHPRSLGLGIGVVFALLGERLERGGPLGLLRAAFVASAGLFLANIIWEGIGERDTHGVPIGLLDIAAGTMLLASTSLERRCGSRAPGFLVGVGNMSYSVYLTHFATMTLIAAFVARVGMPLGMAGAVLCLAGAMLIGAGMHFGIDRPLQAAFRRRSAGSGASPRKRGDGRRAVSVPTAVAADRRTERHLPA</sequence>
<protein>
    <submittedName>
        <fullName evidence="4">Acyltransferase</fullName>
    </submittedName>
</protein>
<keyword evidence="2" id="KW-0472">Membrane</keyword>
<feature type="transmembrane region" description="Helical" evidence="2">
    <location>
        <begin position="295"/>
        <end position="313"/>
    </location>
</feature>
<dbReference type="AlphaFoldDB" id="A0A9X9WHU8"/>
<feature type="transmembrane region" description="Helical" evidence="2">
    <location>
        <begin position="168"/>
        <end position="186"/>
    </location>
</feature>
<dbReference type="PANTHER" id="PTHR23028:SF131">
    <property type="entry name" value="BLR2367 PROTEIN"/>
    <property type="match status" value="1"/>
</dbReference>
<dbReference type="GO" id="GO:0016020">
    <property type="term" value="C:membrane"/>
    <property type="evidence" value="ECO:0007669"/>
    <property type="project" value="TreeGrafter"/>
</dbReference>
<dbReference type="GO" id="GO:0016747">
    <property type="term" value="F:acyltransferase activity, transferring groups other than amino-acyl groups"/>
    <property type="evidence" value="ECO:0007669"/>
    <property type="project" value="InterPro"/>
</dbReference>
<keyword evidence="2" id="KW-1133">Transmembrane helix</keyword>
<feature type="transmembrane region" description="Helical" evidence="2">
    <location>
        <begin position="142"/>
        <end position="161"/>
    </location>
</feature>
<evidence type="ECO:0000256" key="2">
    <source>
        <dbReference type="SAM" id="Phobius"/>
    </source>
</evidence>
<feature type="transmembrane region" description="Helical" evidence="2">
    <location>
        <begin position="198"/>
        <end position="215"/>
    </location>
</feature>
<dbReference type="Proteomes" id="UP000746741">
    <property type="component" value="Unassembled WGS sequence"/>
</dbReference>
<feature type="transmembrane region" description="Helical" evidence="2">
    <location>
        <begin position="319"/>
        <end position="342"/>
    </location>
</feature>
<dbReference type="EMBL" id="JAAEDK010000022">
    <property type="protein sequence ID" value="MBR0659908.1"/>
    <property type="molecule type" value="Genomic_DNA"/>
</dbReference>
<keyword evidence="4" id="KW-0012">Acyltransferase</keyword>
<dbReference type="Pfam" id="PF01757">
    <property type="entry name" value="Acyl_transf_3"/>
    <property type="match status" value="1"/>
</dbReference>
<evidence type="ECO:0000256" key="1">
    <source>
        <dbReference type="SAM" id="MobiDB-lite"/>
    </source>
</evidence>
<dbReference type="EMBL" id="JAAVUP010000001">
    <property type="protein sequence ID" value="NKE15652.1"/>
    <property type="molecule type" value="Genomic_DNA"/>
</dbReference>
<dbReference type="GO" id="GO:0000271">
    <property type="term" value="P:polysaccharide biosynthetic process"/>
    <property type="evidence" value="ECO:0007669"/>
    <property type="project" value="TreeGrafter"/>
</dbReference>
<dbReference type="RefSeq" id="WP_168038456.1">
    <property type="nucleotide sequence ID" value="NZ_JAAEDK010000022.1"/>
</dbReference>
<dbReference type="PANTHER" id="PTHR23028">
    <property type="entry name" value="ACETYLTRANSFERASE"/>
    <property type="match status" value="1"/>
</dbReference>
<keyword evidence="2" id="KW-0812">Transmembrane</keyword>
<feature type="compositionally biased region" description="Basic and acidic residues" evidence="1">
    <location>
        <begin position="379"/>
        <end position="389"/>
    </location>
</feature>
<evidence type="ECO:0000313" key="5">
    <source>
        <dbReference type="EMBL" id="NKE15652.1"/>
    </source>
</evidence>
<reference evidence="4" key="1">
    <citation type="submission" date="2020-01" db="EMBL/GenBank/DDBJ databases">
        <authorList>
            <person name="Rat A."/>
        </authorList>
    </citation>
    <scope>NUCLEOTIDE SEQUENCE</scope>
    <source>
        <strain evidence="4">LMG 31161</strain>
    </source>
</reference>
<accession>A0A9X9WHU8</accession>
<gene>
    <name evidence="5" type="ORF">GWK15_01740</name>
    <name evidence="4" type="ORF">GXW75_11665</name>
</gene>
<feature type="transmembrane region" description="Helical" evidence="2">
    <location>
        <begin position="257"/>
        <end position="275"/>
    </location>
</feature>
<feature type="domain" description="Acyltransferase 3" evidence="3">
    <location>
        <begin position="17"/>
        <end position="335"/>
    </location>
</feature>
<evidence type="ECO:0000313" key="7">
    <source>
        <dbReference type="Proteomes" id="UP001138708"/>
    </source>
</evidence>
<name>A0A9X9WHU8_9PROT</name>
<dbReference type="InterPro" id="IPR002656">
    <property type="entry name" value="Acyl_transf_3_dom"/>
</dbReference>
<reference evidence="5 6" key="2">
    <citation type="submission" date="2020-02" db="EMBL/GenBank/DDBJ databases">
        <authorList>
            <person name="Sun Q."/>
            <person name="Inoue M."/>
        </authorList>
    </citation>
    <scope>NUCLEOTIDE SEQUENCE [LARGE SCALE GENOMIC DNA]</scope>
    <source>
        <strain evidence="5 6">KCTC 22478</strain>
    </source>
</reference>
<evidence type="ECO:0000313" key="4">
    <source>
        <dbReference type="EMBL" id="MBR0659908.1"/>
    </source>
</evidence>
<reference evidence="4" key="3">
    <citation type="journal article" date="2021" name="Syst. Appl. Microbiol.">
        <title>Roseomonas hellenica sp. nov., isolated from roots of wild-growing Alkanna tinctoria.</title>
        <authorList>
            <person name="Rat A."/>
            <person name="Naranjo H.D."/>
            <person name="Lebbe L."/>
            <person name="Cnockaert M."/>
            <person name="Krigas N."/>
            <person name="Grigoriadou K."/>
            <person name="Maloupa E."/>
            <person name="Willems A."/>
        </authorList>
    </citation>
    <scope>NUCLEOTIDE SEQUENCE</scope>
    <source>
        <strain evidence="4">LMG 31161</strain>
    </source>
</reference>
<evidence type="ECO:0000259" key="3">
    <source>
        <dbReference type="Pfam" id="PF01757"/>
    </source>
</evidence>
<feature type="transmembrane region" description="Helical" evidence="2">
    <location>
        <begin position="55"/>
        <end position="75"/>
    </location>
</feature>
<keyword evidence="4" id="KW-0808">Transferase</keyword>
<proteinExistence type="predicted"/>
<organism evidence="4 7">
    <name type="scientific">Neoroseomonas oryzicola</name>
    <dbReference type="NCBI Taxonomy" id="535904"/>
    <lineage>
        <taxon>Bacteria</taxon>
        <taxon>Pseudomonadati</taxon>
        <taxon>Pseudomonadota</taxon>
        <taxon>Alphaproteobacteria</taxon>
        <taxon>Acetobacterales</taxon>
        <taxon>Acetobacteraceae</taxon>
        <taxon>Neoroseomonas</taxon>
    </lineage>
</organism>
<comment type="caution">
    <text evidence="4">The sequence shown here is derived from an EMBL/GenBank/DDBJ whole genome shotgun (WGS) entry which is preliminary data.</text>
</comment>
<feature type="region of interest" description="Disordered" evidence="1">
    <location>
        <begin position="353"/>
        <end position="389"/>
    </location>
</feature>
<evidence type="ECO:0000313" key="6">
    <source>
        <dbReference type="Proteomes" id="UP000746741"/>
    </source>
</evidence>
<keyword evidence="6" id="KW-1185">Reference proteome</keyword>
<feature type="transmembrane region" description="Helical" evidence="2">
    <location>
        <begin position="95"/>
        <end position="117"/>
    </location>
</feature>
<dbReference type="InterPro" id="IPR050879">
    <property type="entry name" value="Acyltransferase_3"/>
</dbReference>
<feature type="transmembrane region" description="Helical" evidence="2">
    <location>
        <begin position="227"/>
        <end position="245"/>
    </location>
</feature>
<dbReference type="Proteomes" id="UP001138708">
    <property type="component" value="Unassembled WGS sequence"/>
</dbReference>